<dbReference type="EMBL" id="JABKKJ010000004">
    <property type="protein sequence ID" value="NPE24644.1"/>
    <property type="molecule type" value="Genomic_DNA"/>
</dbReference>
<evidence type="ECO:0000313" key="1">
    <source>
        <dbReference type="EMBL" id="NPE24644.1"/>
    </source>
</evidence>
<evidence type="ECO:0008006" key="3">
    <source>
        <dbReference type="Google" id="ProtNLM"/>
    </source>
</evidence>
<organism evidence="1 2">
    <name type="scientific">Xylanibacter caecicola</name>
    <dbReference type="NCBI Taxonomy" id="2736294"/>
    <lineage>
        <taxon>Bacteria</taxon>
        <taxon>Pseudomonadati</taxon>
        <taxon>Bacteroidota</taxon>
        <taxon>Bacteroidia</taxon>
        <taxon>Bacteroidales</taxon>
        <taxon>Prevotellaceae</taxon>
        <taxon>Xylanibacter</taxon>
    </lineage>
</organism>
<dbReference type="Proteomes" id="UP000820977">
    <property type="component" value="Unassembled WGS sequence"/>
</dbReference>
<protein>
    <recommendedName>
        <fullName evidence="3">Lipoprotein</fullName>
    </recommendedName>
</protein>
<gene>
    <name evidence="1" type="ORF">HPS54_03785</name>
</gene>
<name>A0ABX2AZG6_9BACT</name>
<proteinExistence type="predicted"/>
<reference evidence="1 2" key="1">
    <citation type="submission" date="2020-05" db="EMBL/GenBank/DDBJ databases">
        <title>Distinct polysaccharide utilization as determinants for interspecies competition between intestinal Prevotella spp.</title>
        <authorList>
            <person name="Galvez E.J.C."/>
            <person name="Iljazovic A."/>
            <person name="Strowig T."/>
        </authorList>
    </citation>
    <scope>NUCLEOTIDE SEQUENCE [LARGE SCALE GENOMIC DNA]</scope>
    <source>
        <strain evidence="1 2">PCHR</strain>
    </source>
</reference>
<evidence type="ECO:0000313" key="2">
    <source>
        <dbReference type="Proteomes" id="UP000820977"/>
    </source>
</evidence>
<accession>A0ABX2AZG6</accession>
<dbReference type="PROSITE" id="PS51257">
    <property type="entry name" value="PROKAR_LIPOPROTEIN"/>
    <property type="match status" value="1"/>
</dbReference>
<dbReference type="RefSeq" id="WP_172344142.1">
    <property type="nucleotide sequence ID" value="NZ_CASYYZ010000035.1"/>
</dbReference>
<sequence>MKNILFIILFSMLITSCNDDEHAVKQVNGCIIRLSGAVEVVSKIEFSGISDTGKDLFFIHNEEKHLSPYTLIPDDTNNKYEAEVHTNIISDDIRTIFYLENKQQQSKKITIEVLWMLDGNIIKKKTSTKEILPDNGLTLVYHI</sequence>
<comment type="caution">
    <text evidence="1">The sequence shown here is derived from an EMBL/GenBank/DDBJ whole genome shotgun (WGS) entry which is preliminary data.</text>
</comment>
<keyword evidence="2" id="KW-1185">Reference proteome</keyword>